<dbReference type="HOGENOM" id="CLU_000604_101_1_6"/>
<dbReference type="InterPro" id="IPR050683">
    <property type="entry name" value="Bact_Polysacc_Export_ATP-bd"/>
</dbReference>
<dbReference type="GeneID" id="79177078"/>
<keyword evidence="3" id="KW-0547">Nucleotide-binding</keyword>
<evidence type="ECO:0000313" key="7">
    <source>
        <dbReference type="Proteomes" id="UP000011866"/>
    </source>
</evidence>
<dbReference type="SMART" id="SM00382">
    <property type="entry name" value="AAA"/>
    <property type="match status" value="1"/>
</dbReference>
<dbReference type="PANTHER" id="PTHR46743:SF2">
    <property type="entry name" value="TEICHOIC ACIDS EXPORT ATP-BINDING PROTEIN TAGH"/>
    <property type="match status" value="1"/>
</dbReference>
<dbReference type="CDD" id="cd03220">
    <property type="entry name" value="ABC_KpsT_Wzt"/>
    <property type="match status" value="1"/>
</dbReference>
<keyword evidence="4" id="KW-0067">ATP-binding</keyword>
<name>M5DT27_9GAMM</name>
<gene>
    <name evidence="6" type="ORF">TOL_2277</name>
</gene>
<dbReference type="Pfam" id="PF14524">
    <property type="entry name" value="Wzt_C"/>
    <property type="match status" value="1"/>
</dbReference>
<dbReference type="Gene3D" id="2.70.50.60">
    <property type="entry name" value="abc- transporter (atp binding component) like domain"/>
    <property type="match status" value="1"/>
</dbReference>
<dbReference type="eggNOG" id="COG1134">
    <property type="taxonomic scope" value="Bacteria"/>
</dbReference>
<dbReference type="InterPro" id="IPR017871">
    <property type="entry name" value="ABC_transporter-like_CS"/>
</dbReference>
<dbReference type="PROSITE" id="PS00211">
    <property type="entry name" value="ABC_TRANSPORTER_1"/>
    <property type="match status" value="1"/>
</dbReference>
<organism evidence="6 7">
    <name type="scientific">Thalassolituus oleivorans MIL-1</name>
    <dbReference type="NCBI Taxonomy" id="1298593"/>
    <lineage>
        <taxon>Bacteria</taxon>
        <taxon>Pseudomonadati</taxon>
        <taxon>Pseudomonadota</taxon>
        <taxon>Gammaproteobacteria</taxon>
        <taxon>Oceanospirillales</taxon>
        <taxon>Oceanospirillaceae</taxon>
        <taxon>Thalassolituus</taxon>
    </lineage>
</organism>
<evidence type="ECO:0000313" key="6">
    <source>
        <dbReference type="EMBL" id="CCU72679.1"/>
    </source>
</evidence>
<dbReference type="SUPFAM" id="SSF52540">
    <property type="entry name" value="P-loop containing nucleoside triphosphate hydrolases"/>
    <property type="match status" value="1"/>
</dbReference>
<dbReference type="Proteomes" id="UP000011866">
    <property type="component" value="Chromosome"/>
</dbReference>
<dbReference type="AlphaFoldDB" id="M5DT27"/>
<evidence type="ECO:0000259" key="5">
    <source>
        <dbReference type="PROSITE" id="PS50893"/>
    </source>
</evidence>
<dbReference type="GO" id="GO:0016020">
    <property type="term" value="C:membrane"/>
    <property type="evidence" value="ECO:0007669"/>
    <property type="project" value="InterPro"/>
</dbReference>
<dbReference type="EMBL" id="HF680312">
    <property type="protein sequence ID" value="CCU72679.1"/>
    <property type="molecule type" value="Genomic_DNA"/>
</dbReference>
<accession>M5DT27</accession>
<keyword evidence="2" id="KW-0813">Transport</keyword>
<evidence type="ECO:0000256" key="1">
    <source>
        <dbReference type="ARBA" id="ARBA00005417"/>
    </source>
</evidence>
<dbReference type="PATRIC" id="fig|1298593.3.peg.2183"/>
<dbReference type="InterPro" id="IPR015860">
    <property type="entry name" value="ABC_transpr_TagH-like"/>
</dbReference>
<dbReference type="InterPro" id="IPR027417">
    <property type="entry name" value="P-loop_NTPase"/>
</dbReference>
<dbReference type="InterPro" id="IPR003593">
    <property type="entry name" value="AAA+_ATPase"/>
</dbReference>
<dbReference type="KEGG" id="tol:TOL_2277"/>
<evidence type="ECO:0000256" key="2">
    <source>
        <dbReference type="ARBA" id="ARBA00022448"/>
    </source>
</evidence>
<reference evidence="6 7" key="1">
    <citation type="journal article" date="2013" name="Genome Announc.">
        <title>Genome Sequence of Thalassolituus oleivorans MIL-1 (DSM 14913T).</title>
        <authorList>
            <person name="Golyshin P.N."/>
            <person name="Werner J."/>
            <person name="Chernikova T.N."/>
            <person name="Tran H."/>
            <person name="Ferrer M."/>
            <person name="Yakimov M.M."/>
            <person name="Teeling H."/>
            <person name="Golyshina O.V."/>
        </authorList>
    </citation>
    <scope>NUCLEOTIDE SEQUENCE [LARGE SCALE GENOMIC DNA]</scope>
    <source>
        <strain evidence="6 7">MIL-1</strain>
    </source>
</reference>
<sequence length="428" mass="47757">MNEIAISVKDLKKRYLVYDKPSDKLKEIIFNKKIGKEFWAIKGISFEVKKGESVGIIGLNGAGKSTLLQMIVGTLNPTHGSCHVDGRIAALLELGAGFNPEYTGIENVFLNASIFGLSRLETQEKLQKIIDFADIGDHVYQPVKTYSSGMFVRLAFAVSAHLQPDILIVDEALSVGDVLFQQKCFAHLSGTLKNKTKLFVTHDFATLSLVANRCIVLSEGLIIFDGPTKQAIKYYNEIIHSKSQVQNIESGDTLLPDNLSSLNNAINDFKDVDSNALSGLRDYEISKYSLVVNDSKTSIVNHGDVITISLLVKSNIAKRLTGKPVVGFFFRDKFGQKIFGQNSLSLREEFSVENFTKIEFEFNWPNLQTGEYTLTLGLGFVDQSNEVVHDVQCWVNDFEILHCVTPHIEHGIFSVPFNDFKVNDYVIK</sequence>
<dbReference type="GO" id="GO:0140359">
    <property type="term" value="F:ABC-type transporter activity"/>
    <property type="evidence" value="ECO:0007669"/>
    <property type="project" value="InterPro"/>
</dbReference>
<dbReference type="RefSeq" id="WP_015487397.1">
    <property type="nucleotide sequence ID" value="NC_020888.1"/>
</dbReference>
<dbReference type="PANTHER" id="PTHR46743">
    <property type="entry name" value="TEICHOIC ACIDS EXPORT ATP-BINDING PROTEIN TAGH"/>
    <property type="match status" value="1"/>
</dbReference>
<dbReference type="CDD" id="cd10147">
    <property type="entry name" value="Wzt_C-like"/>
    <property type="match status" value="1"/>
</dbReference>
<keyword evidence="7" id="KW-1185">Reference proteome</keyword>
<dbReference type="GO" id="GO:0016887">
    <property type="term" value="F:ATP hydrolysis activity"/>
    <property type="evidence" value="ECO:0007669"/>
    <property type="project" value="InterPro"/>
</dbReference>
<dbReference type="PROSITE" id="PS50893">
    <property type="entry name" value="ABC_TRANSPORTER_2"/>
    <property type="match status" value="1"/>
</dbReference>
<dbReference type="GO" id="GO:0005524">
    <property type="term" value="F:ATP binding"/>
    <property type="evidence" value="ECO:0007669"/>
    <property type="project" value="UniProtKB-KW"/>
</dbReference>
<dbReference type="Gene3D" id="3.40.50.300">
    <property type="entry name" value="P-loop containing nucleotide triphosphate hydrolases"/>
    <property type="match status" value="1"/>
</dbReference>
<protein>
    <submittedName>
        <fullName evidence="6">Teichoic-acid-transporting ATPase</fullName>
    </submittedName>
</protein>
<proteinExistence type="inferred from homology"/>
<evidence type="ECO:0000256" key="3">
    <source>
        <dbReference type="ARBA" id="ARBA00022741"/>
    </source>
</evidence>
<dbReference type="InterPro" id="IPR029439">
    <property type="entry name" value="Wzt_C"/>
</dbReference>
<feature type="domain" description="ABC transporter" evidence="5">
    <location>
        <begin position="23"/>
        <end position="244"/>
    </location>
</feature>
<dbReference type="Pfam" id="PF00005">
    <property type="entry name" value="ABC_tran"/>
    <property type="match status" value="1"/>
</dbReference>
<dbReference type="InterPro" id="IPR003439">
    <property type="entry name" value="ABC_transporter-like_ATP-bd"/>
</dbReference>
<comment type="similarity">
    <text evidence="1">Belongs to the ABC transporter superfamily.</text>
</comment>
<evidence type="ECO:0000256" key="4">
    <source>
        <dbReference type="ARBA" id="ARBA00022840"/>
    </source>
</evidence>
<dbReference type="STRING" id="187493.CN03_06885"/>